<dbReference type="Gene3D" id="1.10.630.10">
    <property type="entry name" value="Cytochrome P450"/>
    <property type="match status" value="1"/>
</dbReference>
<name>A0A0R0F2V8_SOYBN</name>
<dbReference type="GO" id="GO:0004497">
    <property type="term" value="F:monooxygenase activity"/>
    <property type="evidence" value="ECO:0007669"/>
    <property type="project" value="InterPro"/>
</dbReference>
<dbReference type="PANTHER" id="PTHR47950:SF30">
    <property type="entry name" value="CYTOCHROME P450 FAMILY PROTEIN"/>
    <property type="match status" value="1"/>
</dbReference>
<reference evidence="4" key="2">
    <citation type="submission" date="2018-02" db="UniProtKB">
        <authorList>
            <consortium name="EnsemblPlants"/>
        </authorList>
    </citation>
    <scope>IDENTIFICATION</scope>
    <source>
        <strain evidence="4">Williams 82</strain>
    </source>
</reference>
<keyword evidence="5" id="KW-1185">Reference proteome</keyword>
<dbReference type="Gramene" id="KRH00604">
    <property type="protein sequence ID" value="KRH00604"/>
    <property type="gene ID" value="GLYMA_18G223100"/>
</dbReference>
<dbReference type="InterPro" id="IPR036396">
    <property type="entry name" value="Cyt_P450_sf"/>
</dbReference>
<dbReference type="GO" id="GO:0020037">
    <property type="term" value="F:heme binding"/>
    <property type="evidence" value="ECO:0007669"/>
    <property type="project" value="InterPro"/>
</dbReference>
<dbReference type="PANTHER" id="PTHR47950">
    <property type="entry name" value="CYTOCHROME P450, FAMILY 76, SUBFAMILY C, POLYPEPTIDE 5-RELATED"/>
    <property type="match status" value="1"/>
</dbReference>
<keyword evidence="2" id="KW-0472">Membrane</keyword>
<dbReference type="InterPro" id="IPR001128">
    <property type="entry name" value="Cyt_P450"/>
</dbReference>
<dbReference type="SUPFAM" id="SSF48264">
    <property type="entry name" value="Cytochrome P450"/>
    <property type="match status" value="1"/>
</dbReference>
<evidence type="ECO:0008006" key="6">
    <source>
        <dbReference type="Google" id="ProtNLM"/>
    </source>
</evidence>
<evidence type="ECO:0000256" key="1">
    <source>
        <dbReference type="ARBA" id="ARBA00010617"/>
    </source>
</evidence>
<dbReference type="GO" id="GO:0005506">
    <property type="term" value="F:iron ion binding"/>
    <property type="evidence" value="ECO:0007669"/>
    <property type="project" value="InterPro"/>
</dbReference>
<reference evidence="3 4" key="1">
    <citation type="journal article" date="2010" name="Nature">
        <title>Genome sequence of the palaeopolyploid soybean.</title>
        <authorList>
            <person name="Schmutz J."/>
            <person name="Cannon S.B."/>
            <person name="Schlueter J."/>
            <person name="Ma J."/>
            <person name="Mitros T."/>
            <person name="Nelson W."/>
            <person name="Hyten D.L."/>
            <person name="Song Q."/>
            <person name="Thelen J.J."/>
            <person name="Cheng J."/>
            <person name="Xu D."/>
            <person name="Hellsten U."/>
            <person name="May G.D."/>
            <person name="Yu Y."/>
            <person name="Sakurai T."/>
            <person name="Umezawa T."/>
            <person name="Bhattacharyya M.K."/>
            <person name="Sandhu D."/>
            <person name="Valliyodan B."/>
            <person name="Lindquist E."/>
            <person name="Peto M."/>
            <person name="Grant D."/>
            <person name="Shu S."/>
            <person name="Goodstein D."/>
            <person name="Barry K."/>
            <person name="Futrell-Griggs M."/>
            <person name="Abernathy B."/>
            <person name="Du J."/>
            <person name="Tian Z."/>
            <person name="Zhu L."/>
            <person name="Gill N."/>
            <person name="Joshi T."/>
            <person name="Libault M."/>
            <person name="Sethuraman A."/>
            <person name="Zhang X.-C."/>
            <person name="Shinozaki K."/>
            <person name="Nguyen H.T."/>
            <person name="Wing R.A."/>
            <person name="Cregan P."/>
            <person name="Specht J."/>
            <person name="Grimwood J."/>
            <person name="Rokhsar D."/>
            <person name="Stacey G."/>
            <person name="Shoemaker R.C."/>
            <person name="Jackson S.A."/>
        </authorList>
    </citation>
    <scope>NUCLEOTIDE SEQUENCE [LARGE SCALE GENOMIC DNA]</scope>
    <source>
        <strain evidence="4">cv. Williams 82</strain>
        <tissue evidence="3">Callus</tissue>
    </source>
</reference>
<evidence type="ECO:0000256" key="2">
    <source>
        <dbReference type="SAM" id="Phobius"/>
    </source>
</evidence>
<dbReference type="Proteomes" id="UP000008827">
    <property type="component" value="Chromosome 18"/>
</dbReference>
<keyword evidence="2" id="KW-1133">Transmembrane helix</keyword>
<dbReference type="Pfam" id="PF00067">
    <property type="entry name" value="p450"/>
    <property type="match status" value="1"/>
</dbReference>
<feature type="transmembrane region" description="Helical" evidence="2">
    <location>
        <begin position="6"/>
        <end position="25"/>
    </location>
</feature>
<keyword evidence="2" id="KW-0812">Transmembrane</keyword>
<proteinExistence type="inferred from homology"/>
<sequence>MDYQTILLFITFVNAIILIFIPKLFNHTPESTNLPPGPHPFSIIGNILEIATNPHKAATKLSRIYGPLMTLKIGSITTIVISSPQLAKQVLHENGPVFSSRTIPHSVHALDHHKYSIVFMHPSPKWRKLRRVCATKIFSPQALDSTQILRQQKVHKLLDFVEERCKKGEVLDIGEAIFTTTLNSISTTLFSMDLSNSTSEESQENKNIIRAMMEEAGRPNVADFFPILRPLDPQRSFARMSNYFKKMFKIIDGITEERMCSRLLETDSKVYKDVLDSLINIEETGYQLSHNEMLHLFLDLLVAGIDTTSNTVEWIMAELLRNPDKMEKARKELSQTIDKDAIIEESHILKLPFLQAVVKETLRLHPPAPFLVPHKCDEMVKGYAQDYRSLTEQCI</sequence>
<comment type="similarity">
    <text evidence="1">Belongs to the cytochrome P450 family.</text>
</comment>
<accession>A0A0R0F2V8</accession>
<evidence type="ECO:0000313" key="4">
    <source>
        <dbReference type="EnsemblPlants" id="KRH00604"/>
    </source>
</evidence>
<organism evidence="3">
    <name type="scientific">Glycine max</name>
    <name type="common">Soybean</name>
    <name type="synonym">Glycine hispida</name>
    <dbReference type="NCBI Taxonomy" id="3847"/>
    <lineage>
        <taxon>Eukaryota</taxon>
        <taxon>Viridiplantae</taxon>
        <taxon>Streptophyta</taxon>
        <taxon>Embryophyta</taxon>
        <taxon>Tracheophyta</taxon>
        <taxon>Spermatophyta</taxon>
        <taxon>Magnoliopsida</taxon>
        <taxon>eudicotyledons</taxon>
        <taxon>Gunneridae</taxon>
        <taxon>Pentapetalae</taxon>
        <taxon>rosids</taxon>
        <taxon>fabids</taxon>
        <taxon>Fabales</taxon>
        <taxon>Fabaceae</taxon>
        <taxon>Papilionoideae</taxon>
        <taxon>50 kb inversion clade</taxon>
        <taxon>NPAAA clade</taxon>
        <taxon>indigoferoid/millettioid clade</taxon>
        <taxon>Phaseoleae</taxon>
        <taxon>Glycine</taxon>
        <taxon>Glycine subgen. Soja</taxon>
    </lineage>
</organism>
<dbReference type="SMR" id="A0A0R0F2V8"/>
<evidence type="ECO:0000313" key="3">
    <source>
        <dbReference type="EMBL" id="KRH00604.1"/>
    </source>
</evidence>
<dbReference type="EMBL" id="CM000851">
    <property type="protein sequence ID" value="KRH00604.1"/>
    <property type="molecule type" value="Genomic_DNA"/>
</dbReference>
<reference evidence="3" key="3">
    <citation type="submission" date="2018-07" db="EMBL/GenBank/DDBJ databases">
        <title>WGS assembly of Glycine max.</title>
        <authorList>
            <person name="Schmutz J."/>
            <person name="Cannon S."/>
            <person name="Schlueter J."/>
            <person name="Ma J."/>
            <person name="Mitros T."/>
            <person name="Nelson W."/>
            <person name="Hyten D."/>
            <person name="Song Q."/>
            <person name="Thelen J."/>
            <person name="Cheng J."/>
            <person name="Xu D."/>
            <person name="Hellsten U."/>
            <person name="May G."/>
            <person name="Yu Y."/>
            <person name="Sakurai T."/>
            <person name="Umezawa T."/>
            <person name="Bhattacharyya M."/>
            <person name="Sandhu D."/>
            <person name="Valliyodan B."/>
            <person name="Lindquist E."/>
            <person name="Peto M."/>
            <person name="Grant D."/>
            <person name="Shu S."/>
            <person name="Goodstein D."/>
            <person name="Barry K."/>
            <person name="Futrell-Griggs M."/>
            <person name="Abernathy B."/>
            <person name="Du J."/>
            <person name="Tian Z."/>
            <person name="Zhu L."/>
            <person name="Gill N."/>
            <person name="Joshi T."/>
            <person name="Libault M."/>
            <person name="Sethuraman A."/>
            <person name="Zhang X."/>
            <person name="Shinozaki K."/>
            <person name="Nguyen H."/>
            <person name="Wing R."/>
            <person name="Cregan P."/>
            <person name="Specht J."/>
            <person name="Grimwood J."/>
            <person name="Rokhsar D."/>
            <person name="Stacey G."/>
            <person name="Shoemaker R."/>
            <person name="Jackson S."/>
        </authorList>
    </citation>
    <scope>NUCLEOTIDE SEQUENCE</scope>
    <source>
        <tissue evidence="3">Callus</tissue>
    </source>
</reference>
<dbReference type="ExpressionAtlas" id="A0A0R0F2V8">
    <property type="expression patterns" value="baseline and differential"/>
</dbReference>
<dbReference type="GO" id="GO:0016705">
    <property type="term" value="F:oxidoreductase activity, acting on paired donors, with incorporation or reduction of molecular oxygen"/>
    <property type="evidence" value="ECO:0007669"/>
    <property type="project" value="InterPro"/>
</dbReference>
<evidence type="ECO:0000313" key="5">
    <source>
        <dbReference type="Proteomes" id="UP000008827"/>
    </source>
</evidence>
<dbReference type="InterPro" id="IPR002401">
    <property type="entry name" value="Cyt_P450_E_grp-I"/>
</dbReference>
<gene>
    <name evidence="4" type="primary">LOC100810526</name>
    <name evidence="3" type="ORF">GLYMA_18G223100</name>
</gene>
<dbReference type="EnsemblPlants" id="KRH00604">
    <property type="protein sequence ID" value="KRH00604"/>
    <property type="gene ID" value="GLYMA_18G223100"/>
</dbReference>
<dbReference type="PRINTS" id="PR00385">
    <property type="entry name" value="P450"/>
</dbReference>
<dbReference type="AlphaFoldDB" id="A0A0R0F2V8"/>
<protein>
    <recommendedName>
        <fullName evidence="6">Cytochrome P450</fullName>
    </recommendedName>
</protein>
<dbReference type="PRINTS" id="PR00463">
    <property type="entry name" value="EP450I"/>
</dbReference>